<dbReference type="GO" id="GO:0016757">
    <property type="term" value="F:glycosyltransferase activity"/>
    <property type="evidence" value="ECO:0000318"/>
    <property type="project" value="GO_Central"/>
</dbReference>
<dbReference type="InParanoid" id="A2FK67"/>
<feature type="domain" description="Glycosyltransferase 61 catalytic" evidence="1">
    <location>
        <begin position="17"/>
        <end position="135"/>
    </location>
</feature>
<keyword evidence="3" id="KW-1185">Reference proteome</keyword>
<proteinExistence type="predicted"/>
<evidence type="ECO:0000259" key="1">
    <source>
        <dbReference type="Pfam" id="PF04577"/>
    </source>
</evidence>
<evidence type="ECO:0000313" key="3">
    <source>
        <dbReference type="Proteomes" id="UP000001542"/>
    </source>
</evidence>
<evidence type="ECO:0000313" key="2">
    <source>
        <dbReference type="EMBL" id="EAX94707.1"/>
    </source>
</evidence>
<dbReference type="VEuPathDB" id="TrichDB:TVAGG3_0625150"/>
<sequence length="200" mass="23281">MEIPEERIIRLKPHCYYSCDICSTIANPISFINAYGIHSKRLQLFLHEKYNLDRIKPTRYVFMNREYDKPRYIKNMDEIFNETKKAFPDINWENQTDIYNLTEAASVFASIKFMYSPTGSNIFKCYLMHPFSVMVVVSTRCADNSAAAAATHCDIFMIMYAGNPLDHHQWGGAIIDVKYAIEMIRNGLICLRERKIPNIT</sequence>
<reference evidence="2" key="1">
    <citation type="submission" date="2006-10" db="EMBL/GenBank/DDBJ databases">
        <authorList>
            <person name="Amadeo P."/>
            <person name="Zhao Q."/>
            <person name="Wortman J."/>
            <person name="Fraser-Liggett C."/>
            <person name="Carlton J."/>
        </authorList>
    </citation>
    <scope>NUCLEOTIDE SEQUENCE</scope>
    <source>
        <strain evidence="2">G3</strain>
    </source>
</reference>
<dbReference type="Pfam" id="PF04577">
    <property type="entry name" value="Glyco_transf_61"/>
    <property type="match status" value="1"/>
</dbReference>
<reference evidence="2" key="2">
    <citation type="journal article" date="2007" name="Science">
        <title>Draft genome sequence of the sexually transmitted pathogen Trichomonas vaginalis.</title>
        <authorList>
            <person name="Carlton J.M."/>
            <person name="Hirt R.P."/>
            <person name="Silva J.C."/>
            <person name="Delcher A.L."/>
            <person name="Schatz M."/>
            <person name="Zhao Q."/>
            <person name="Wortman J.R."/>
            <person name="Bidwell S.L."/>
            <person name="Alsmark U.C.M."/>
            <person name="Besteiro S."/>
            <person name="Sicheritz-Ponten T."/>
            <person name="Noel C.J."/>
            <person name="Dacks J.B."/>
            <person name="Foster P.G."/>
            <person name="Simillion C."/>
            <person name="Van de Peer Y."/>
            <person name="Miranda-Saavedra D."/>
            <person name="Barton G.J."/>
            <person name="Westrop G.D."/>
            <person name="Mueller S."/>
            <person name="Dessi D."/>
            <person name="Fiori P.L."/>
            <person name="Ren Q."/>
            <person name="Paulsen I."/>
            <person name="Zhang H."/>
            <person name="Bastida-Corcuera F.D."/>
            <person name="Simoes-Barbosa A."/>
            <person name="Brown M.T."/>
            <person name="Hayes R.D."/>
            <person name="Mukherjee M."/>
            <person name="Okumura C.Y."/>
            <person name="Schneider R."/>
            <person name="Smith A.J."/>
            <person name="Vanacova S."/>
            <person name="Villalvazo M."/>
            <person name="Haas B.J."/>
            <person name="Pertea M."/>
            <person name="Feldblyum T.V."/>
            <person name="Utterback T.R."/>
            <person name="Shu C.L."/>
            <person name="Osoegawa K."/>
            <person name="de Jong P.J."/>
            <person name="Hrdy I."/>
            <person name="Horvathova L."/>
            <person name="Zubacova Z."/>
            <person name="Dolezal P."/>
            <person name="Malik S.B."/>
            <person name="Logsdon J.M. Jr."/>
            <person name="Henze K."/>
            <person name="Gupta A."/>
            <person name="Wang C.C."/>
            <person name="Dunne R.L."/>
            <person name="Upcroft J.A."/>
            <person name="Upcroft P."/>
            <person name="White O."/>
            <person name="Salzberg S.L."/>
            <person name="Tang P."/>
            <person name="Chiu C.-H."/>
            <person name="Lee Y.-S."/>
            <person name="Embley T.M."/>
            <person name="Coombs G.H."/>
            <person name="Mottram J.C."/>
            <person name="Tachezy J."/>
            <person name="Fraser-Liggett C.M."/>
            <person name="Johnson P.J."/>
        </authorList>
    </citation>
    <scope>NUCLEOTIDE SEQUENCE [LARGE SCALE GENOMIC DNA]</scope>
    <source>
        <strain evidence="2">G3</strain>
    </source>
</reference>
<dbReference type="Proteomes" id="UP000001542">
    <property type="component" value="Unassembled WGS sequence"/>
</dbReference>
<dbReference type="SMR" id="A2FK67"/>
<name>A2FK67_TRIV3</name>
<dbReference type="EMBL" id="DS113842">
    <property type="protein sequence ID" value="EAX94707.1"/>
    <property type="molecule type" value="Genomic_DNA"/>
</dbReference>
<protein>
    <recommendedName>
        <fullName evidence="1">Glycosyltransferase 61 catalytic domain-containing protein</fullName>
    </recommendedName>
</protein>
<dbReference type="AlphaFoldDB" id="A2FK67"/>
<organism evidence="2 3">
    <name type="scientific">Trichomonas vaginalis (strain ATCC PRA-98 / G3)</name>
    <dbReference type="NCBI Taxonomy" id="412133"/>
    <lineage>
        <taxon>Eukaryota</taxon>
        <taxon>Metamonada</taxon>
        <taxon>Parabasalia</taxon>
        <taxon>Trichomonadida</taxon>
        <taxon>Trichomonadidae</taxon>
        <taxon>Trichomonas</taxon>
    </lineage>
</organism>
<dbReference type="KEGG" id="tva:4752448"/>
<gene>
    <name evidence="2" type="ORF">TVAG_321440</name>
</gene>
<dbReference type="RefSeq" id="XP_001307637.1">
    <property type="nucleotide sequence ID" value="XM_001307636.1"/>
</dbReference>
<dbReference type="VEuPathDB" id="TrichDB:TVAG_321440"/>
<dbReference type="InterPro" id="IPR049625">
    <property type="entry name" value="Glyco_transf_61_cat"/>
</dbReference>
<accession>A2FK67</accession>